<dbReference type="Proteomes" id="UP000681720">
    <property type="component" value="Unassembled WGS sequence"/>
</dbReference>
<proteinExistence type="predicted"/>
<evidence type="ECO:0000313" key="2">
    <source>
        <dbReference type="Proteomes" id="UP000681720"/>
    </source>
</evidence>
<evidence type="ECO:0000313" key="1">
    <source>
        <dbReference type="EMBL" id="CAF4647563.1"/>
    </source>
</evidence>
<dbReference type="AlphaFoldDB" id="A0A8S2ZQK7"/>
<accession>A0A8S2ZQK7</accession>
<organism evidence="1 2">
    <name type="scientific">Rotaria magnacalcarata</name>
    <dbReference type="NCBI Taxonomy" id="392030"/>
    <lineage>
        <taxon>Eukaryota</taxon>
        <taxon>Metazoa</taxon>
        <taxon>Spiralia</taxon>
        <taxon>Gnathifera</taxon>
        <taxon>Rotifera</taxon>
        <taxon>Eurotatoria</taxon>
        <taxon>Bdelloidea</taxon>
        <taxon>Philodinida</taxon>
        <taxon>Philodinidae</taxon>
        <taxon>Rotaria</taxon>
    </lineage>
</organism>
<comment type="caution">
    <text evidence="1">The sequence shown here is derived from an EMBL/GenBank/DDBJ whole genome shotgun (WGS) entry which is preliminary data.</text>
</comment>
<sequence>MIDEYSNVFTGNNDNQEPYINNKQQLCMNNEGESHIMNQNNYCYQQNCHI</sequence>
<dbReference type="EMBL" id="CAJOBJ010114578">
    <property type="protein sequence ID" value="CAF4647563.1"/>
    <property type="molecule type" value="Genomic_DNA"/>
</dbReference>
<name>A0A8S2ZQK7_9BILA</name>
<gene>
    <name evidence="1" type="ORF">GIL414_LOCUS40912</name>
</gene>
<feature type="non-terminal residue" evidence="1">
    <location>
        <position position="50"/>
    </location>
</feature>
<protein>
    <submittedName>
        <fullName evidence="1">Uncharacterized protein</fullName>
    </submittedName>
</protein>
<reference evidence="1" key="1">
    <citation type="submission" date="2021-02" db="EMBL/GenBank/DDBJ databases">
        <authorList>
            <person name="Nowell W R."/>
        </authorList>
    </citation>
    <scope>NUCLEOTIDE SEQUENCE</scope>
</reference>